<dbReference type="PANTHER" id="PTHR30595">
    <property type="entry name" value="GLPR-RELATED TRANSCRIPTIONAL REPRESSOR"/>
    <property type="match status" value="1"/>
</dbReference>
<dbReference type="Gene3D" id="3.30.950.30">
    <property type="entry name" value="Schlafen, AAA domain"/>
    <property type="match status" value="1"/>
</dbReference>
<dbReference type="Gene3D" id="3.30.565.60">
    <property type="match status" value="1"/>
</dbReference>
<proteinExistence type="predicted"/>
<evidence type="ECO:0000313" key="3">
    <source>
        <dbReference type="Proteomes" id="UP001168613"/>
    </source>
</evidence>
<dbReference type="RefSeq" id="WP_266122868.1">
    <property type="nucleotide sequence ID" value="NZ_JAJHNU010000003.1"/>
</dbReference>
<keyword evidence="3" id="KW-1185">Reference proteome</keyword>
<gene>
    <name evidence="2" type="ORF">LMS43_12625</name>
</gene>
<feature type="domain" description="Schlafen AlbA-2" evidence="1">
    <location>
        <begin position="19"/>
        <end position="139"/>
    </location>
</feature>
<sequence>MTNARDTTLLNELLLQHDETFWLEFKQNNTDPAMIGKRCSALSNAARSRDTDYSYLVWGIEDETKKIVGTTFQPETKKVGGMVLPMWLAQRLKPSIAFEFKTVTYEDKRVVILEIPAASGSPVLFEETPYIRIGSATPKLTDYSERYQLLLNKLRTYQWENEPAISRVSDDDVLDFLDYASYFRYTGQRLPEGRTAILEHLNADRLIKKGNKNSWDITNLGAVLFAYQLSKFGSAIERKGVRFVAYKGKNRAATVSHRLDGQKGYAVGFEGLVSFINGLLPTNEHIGEALRESHPLFPELAIRELVANALIHQDMSIRGAGPLIELFEDRLEISNPGVPLMQADRMVDLPPRSRNEALAALMRRMKFCEEQGSGLDKVLTQAEIFQLPAPLFLAAEDSTRVILYGPRSFAEMTDEERIRSCYFHAVLKVLSGEKMKNNTLCARLGIQPQNAAQASKVINKAVSAGLIKPADPERPRAGYIPSWA</sequence>
<evidence type="ECO:0000259" key="1">
    <source>
        <dbReference type="Pfam" id="PF04326"/>
    </source>
</evidence>
<dbReference type="Pfam" id="PF13749">
    <property type="entry name" value="HATPase_c_4"/>
    <property type="match status" value="1"/>
</dbReference>
<organism evidence="2 3">
    <name type="scientific">Alcaligenes endophyticus</name>
    <dbReference type="NCBI Taxonomy" id="1929088"/>
    <lineage>
        <taxon>Bacteria</taxon>
        <taxon>Pseudomonadati</taxon>
        <taxon>Pseudomonadota</taxon>
        <taxon>Betaproteobacteria</taxon>
        <taxon>Burkholderiales</taxon>
        <taxon>Alcaligenaceae</taxon>
        <taxon>Alcaligenes</taxon>
    </lineage>
</organism>
<reference evidence="2" key="1">
    <citation type="submission" date="2021-11" db="EMBL/GenBank/DDBJ databases">
        <title>Draft genome sequence of Alcaligenes endophyticus type strain CCUG 75668T.</title>
        <authorList>
            <person name="Salva-Serra F."/>
            <person name="Duran R.E."/>
            <person name="Seeger M."/>
            <person name="Moore E.R.B."/>
            <person name="Jaen-Luchoro D."/>
        </authorList>
    </citation>
    <scope>NUCLEOTIDE SEQUENCE</scope>
    <source>
        <strain evidence="2">CCUG 75668</strain>
    </source>
</reference>
<dbReference type="InterPro" id="IPR038461">
    <property type="entry name" value="Schlafen_AlbA_2_dom_sf"/>
</dbReference>
<dbReference type="Pfam" id="PF04326">
    <property type="entry name" value="SLFN_AlbA_2"/>
    <property type="match status" value="1"/>
</dbReference>
<dbReference type="Proteomes" id="UP001168613">
    <property type="component" value="Unassembled WGS sequence"/>
</dbReference>
<dbReference type="EMBL" id="JAJHNU010000003">
    <property type="protein sequence ID" value="MDN4122132.1"/>
    <property type="molecule type" value="Genomic_DNA"/>
</dbReference>
<comment type="caution">
    <text evidence="2">The sequence shown here is derived from an EMBL/GenBank/DDBJ whole genome shotgun (WGS) entry which is preliminary data.</text>
</comment>
<dbReference type="PANTHER" id="PTHR30595:SF6">
    <property type="entry name" value="SCHLAFEN ALBA-2 DOMAIN-CONTAINING PROTEIN"/>
    <property type="match status" value="1"/>
</dbReference>
<dbReference type="InterPro" id="IPR038475">
    <property type="entry name" value="RecG_C_sf"/>
</dbReference>
<accession>A0ABT8ELQ7</accession>
<name>A0ABT8ELQ7_9BURK</name>
<protein>
    <submittedName>
        <fullName evidence="2">DNA binding domain-containing protein</fullName>
    </submittedName>
</protein>
<evidence type="ECO:0000313" key="2">
    <source>
        <dbReference type="EMBL" id="MDN4122132.1"/>
    </source>
</evidence>
<dbReference type="InterPro" id="IPR007421">
    <property type="entry name" value="Schlafen_AlbA_2_dom"/>
</dbReference>